<organism evidence="2 3">
    <name type="scientific">Paraburkholderia silvatlantica</name>
    <dbReference type="NCBI Taxonomy" id="321895"/>
    <lineage>
        <taxon>Bacteria</taxon>
        <taxon>Pseudomonadati</taxon>
        <taxon>Pseudomonadota</taxon>
        <taxon>Betaproteobacteria</taxon>
        <taxon>Burkholderiales</taxon>
        <taxon>Burkholderiaceae</taxon>
        <taxon>Paraburkholderia</taxon>
    </lineage>
</organism>
<protein>
    <submittedName>
        <fullName evidence="2">SnoaL-like protein</fullName>
    </submittedName>
</protein>
<sequence length="159" mass="18270">MPNQDTLEQISDRQHIADLLYRSLRCTDEKHIDELQNCYTEELVIDFGEVKPPQQLAAKDLAAWARRAYALVKTQHMMFNVEITLDGDHASSLSCGHALHQRTDTGDFWHIYPRYEFGYSRTENGWRISRIKMTPVFEEGNPALLDEAWAATPTGSDTQ</sequence>
<reference evidence="2 3" key="1">
    <citation type="submission" date="2018-06" db="EMBL/GenBank/DDBJ databases">
        <title>Genomic Encyclopedia of Type Strains, Phase IV (KMG-V): Genome sequencing to study the core and pangenomes of soil and plant-associated prokaryotes.</title>
        <authorList>
            <person name="Whitman W."/>
        </authorList>
    </citation>
    <scope>NUCLEOTIDE SEQUENCE [LARGE SCALE GENOMIC DNA]</scope>
    <source>
        <strain evidence="2 3">SRCL-318</strain>
    </source>
</reference>
<dbReference type="Gene3D" id="3.10.450.50">
    <property type="match status" value="1"/>
</dbReference>
<dbReference type="InterPro" id="IPR032710">
    <property type="entry name" value="NTF2-like_dom_sf"/>
</dbReference>
<dbReference type="SUPFAM" id="SSF54427">
    <property type="entry name" value="NTF2-like"/>
    <property type="match status" value="1"/>
</dbReference>
<evidence type="ECO:0000313" key="3">
    <source>
        <dbReference type="Proteomes" id="UP000247772"/>
    </source>
</evidence>
<name>A0A2V4T3T5_9BURK</name>
<accession>A0A2V4T3T5</accession>
<evidence type="ECO:0000259" key="1">
    <source>
        <dbReference type="Pfam" id="PF13577"/>
    </source>
</evidence>
<dbReference type="AlphaFoldDB" id="A0A2V4T3T5"/>
<evidence type="ECO:0000313" key="2">
    <source>
        <dbReference type="EMBL" id="PYE18388.1"/>
    </source>
</evidence>
<dbReference type="OrthoDB" id="2860904at2"/>
<dbReference type="EMBL" id="QJSQ01000022">
    <property type="protein sequence ID" value="PYE18388.1"/>
    <property type="molecule type" value="Genomic_DNA"/>
</dbReference>
<dbReference type="Pfam" id="PF13577">
    <property type="entry name" value="SnoaL_4"/>
    <property type="match status" value="1"/>
</dbReference>
<feature type="domain" description="SnoaL-like" evidence="1">
    <location>
        <begin position="9"/>
        <end position="131"/>
    </location>
</feature>
<dbReference type="Proteomes" id="UP000247772">
    <property type="component" value="Unassembled WGS sequence"/>
</dbReference>
<dbReference type="RefSeq" id="WP_110856525.1">
    <property type="nucleotide sequence ID" value="NZ_QJSQ01000022.1"/>
</dbReference>
<comment type="caution">
    <text evidence="2">The sequence shown here is derived from an EMBL/GenBank/DDBJ whole genome shotgun (WGS) entry which is preliminary data.</text>
</comment>
<proteinExistence type="predicted"/>
<dbReference type="InterPro" id="IPR037401">
    <property type="entry name" value="SnoaL-like"/>
</dbReference>
<gene>
    <name evidence="2" type="ORF">C7410_12290</name>
</gene>